<accession>A0A0H5R2L1</accession>
<dbReference type="SUPFAM" id="SSF54631">
    <property type="entry name" value="CBS-domain pair"/>
    <property type="match status" value="1"/>
</dbReference>
<organism evidence="3">
    <name type="scientific">Spongospora subterranea</name>
    <dbReference type="NCBI Taxonomy" id="70186"/>
    <lineage>
        <taxon>Eukaryota</taxon>
        <taxon>Sar</taxon>
        <taxon>Rhizaria</taxon>
        <taxon>Endomyxa</taxon>
        <taxon>Phytomyxea</taxon>
        <taxon>Plasmodiophorida</taxon>
        <taxon>Plasmodiophoridae</taxon>
        <taxon>Spongospora</taxon>
    </lineage>
</organism>
<protein>
    <recommendedName>
        <fullName evidence="2">CBS domain-containing protein</fullName>
    </recommendedName>
</protein>
<evidence type="ECO:0000256" key="1">
    <source>
        <dbReference type="PROSITE-ProRule" id="PRU00703"/>
    </source>
</evidence>
<dbReference type="Gene3D" id="3.10.580.10">
    <property type="entry name" value="CBS-domain"/>
    <property type="match status" value="1"/>
</dbReference>
<proteinExistence type="predicted"/>
<evidence type="ECO:0000313" key="3">
    <source>
        <dbReference type="EMBL" id="CRZ02124.1"/>
    </source>
</evidence>
<dbReference type="InterPro" id="IPR000644">
    <property type="entry name" value="CBS_dom"/>
</dbReference>
<dbReference type="PROSITE" id="PS51371">
    <property type="entry name" value="CBS"/>
    <property type="match status" value="1"/>
</dbReference>
<dbReference type="InterPro" id="IPR046342">
    <property type="entry name" value="CBS_dom_sf"/>
</dbReference>
<reference evidence="3" key="1">
    <citation type="submission" date="2015-04" db="EMBL/GenBank/DDBJ databases">
        <title>The genome sequence of the plant pathogenic Rhizarian Plasmodiophora brassicae reveals insights in its biotrophic life cycle and the origin of chitin synthesis.</title>
        <authorList>
            <person name="Schwelm A."/>
            <person name="Fogelqvist J."/>
            <person name="Knaust A."/>
            <person name="Julke S."/>
            <person name="Lilja T."/>
            <person name="Dhandapani V."/>
            <person name="Bonilla-Rosso G."/>
            <person name="Karlsson M."/>
            <person name="Shevchenko A."/>
            <person name="Choi S.R."/>
            <person name="Kim H.G."/>
            <person name="Park J.Y."/>
            <person name="Lim Y.P."/>
            <person name="Ludwig-Muller J."/>
            <person name="Dixelius C."/>
        </authorList>
    </citation>
    <scope>NUCLEOTIDE SEQUENCE</scope>
    <source>
        <tissue evidence="3">Potato root galls</tissue>
    </source>
</reference>
<keyword evidence="1" id="KW-0129">CBS domain</keyword>
<evidence type="ECO:0000259" key="2">
    <source>
        <dbReference type="PROSITE" id="PS51371"/>
    </source>
</evidence>
<feature type="domain" description="CBS" evidence="2">
    <location>
        <begin position="26"/>
        <end position="85"/>
    </location>
</feature>
<dbReference type="AlphaFoldDB" id="A0A0H5R2L1"/>
<dbReference type="EMBL" id="HACM01001682">
    <property type="protein sequence ID" value="CRZ02124.1"/>
    <property type="molecule type" value="Transcribed_RNA"/>
</dbReference>
<name>A0A0H5R2L1_9EUKA</name>
<sequence>MSKRDEVCSALASLLKLYPATAPKSPSPQEMIIIPSSATLTQAFQTLIDNSILSAPVYNSETNTFIGFLDCRDLVAFCVFASNESNWEPSLEDMINLGAKATSVPVSNITASCLVWDPSILLGPFRTPLLFVCRSGQTSPVPLCVRH</sequence>